<proteinExistence type="predicted"/>
<evidence type="ECO:0008006" key="4">
    <source>
        <dbReference type="Google" id="ProtNLM"/>
    </source>
</evidence>
<keyword evidence="1" id="KW-0812">Transmembrane</keyword>
<sequence length="198" mass="22705">MGKLSKLFCSILLILLAFVLFSVTITYQKFGDMPFTLIRYDSYAYIGKYIPQILFWLSLFFIALIIILLIFVIFAPKKTNRFKISKNKGSLVIDKKAIENFVLNIIKKDSDIENPSVKAKMYSKKIKLNISGDLQPGTNVIEKKEYLIDEISEKIASLLGVTSNIKSDIRFKNFQVPEKKSESNSEVHRSKGRKPRVI</sequence>
<dbReference type="OrthoDB" id="2237420at2"/>
<comment type="caution">
    <text evidence="2">The sequence shown here is derived from an EMBL/GenBank/DDBJ whole genome shotgun (WGS) entry which is preliminary data.</text>
</comment>
<dbReference type="Proteomes" id="UP000178622">
    <property type="component" value="Unassembled WGS sequence"/>
</dbReference>
<evidence type="ECO:0000256" key="1">
    <source>
        <dbReference type="SAM" id="Phobius"/>
    </source>
</evidence>
<dbReference type="RefSeq" id="WP_070791862.1">
    <property type="nucleotide sequence ID" value="NZ_MKIR01000012.1"/>
</dbReference>
<feature type="transmembrane region" description="Helical" evidence="1">
    <location>
        <begin position="53"/>
        <end position="75"/>
    </location>
</feature>
<evidence type="ECO:0000313" key="2">
    <source>
        <dbReference type="EMBL" id="OFI49338.1"/>
    </source>
</evidence>
<organism evidence="2 3">
    <name type="scientific">Floricoccus tropicus</name>
    <dbReference type="NCBI Taxonomy" id="1859473"/>
    <lineage>
        <taxon>Bacteria</taxon>
        <taxon>Bacillati</taxon>
        <taxon>Bacillota</taxon>
        <taxon>Bacilli</taxon>
        <taxon>Lactobacillales</taxon>
        <taxon>Streptococcaceae</taxon>
        <taxon>Floricoccus</taxon>
    </lineage>
</organism>
<keyword evidence="1" id="KW-0472">Membrane</keyword>
<reference evidence="3" key="1">
    <citation type="submission" date="2016-09" db="EMBL/GenBank/DDBJ databases">
        <title>Draft genome sequence of a novel species of the family Streptococcaceae isolated from flowers.</title>
        <authorList>
            <person name="Chuah L.-O."/>
            <person name="Yap K.-P."/>
            <person name="Thong K.L."/>
            <person name="Liong M.T."/>
            <person name="Ahmad R."/>
            <person name="Rusul G."/>
        </authorList>
    </citation>
    <scope>NUCLEOTIDE SEQUENCE [LARGE SCALE GENOMIC DNA]</scope>
    <source>
        <strain evidence="3">DF1</strain>
    </source>
</reference>
<name>A0A1E8GPB8_9LACT</name>
<dbReference type="AlphaFoldDB" id="A0A1E8GPB8"/>
<dbReference type="NCBIfam" id="NF033218">
    <property type="entry name" value="anchor_AmaP"/>
    <property type="match status" value="1"/>
</dbReference>
<dbReference type="STRING" id="1859473.BG261_01785"/>
<protein>
    <recommendedName>
        <fullName evidence="4">Alkaline shock response membrane anchor protein AmaP</fullName>
    </recommendedName>
</protein>
<dbReference type="EMBL" id="MKIR01000012">
    <property type="protein sequence ID" value="OFI49338.1"/>
    <property type="molecule type" value="Genomic_DNA"/>
</dbReference>
<keyword evidence="3" id="KW-1185">Reference proteome</keyword>
<keyword evidence="1" id="KW-1133">Transmembrane helix</keyword>
<evidence type="ECO:0000313" key="3">
    <source>
        <dbReference type="Proteomes" id="UP000178622"/>
    </source>
</evidence>
<gene>
    <name evidence="2" type="ORF">BG261_01785</name>
</gene>
<accession>A0A1E8GPB8</accession>